<evidence type="ECO:0008006" key="3">
    <source>
        <dbReference type="Google" id="ProtNLM"/>
    </source>
</evidence>
<dbReference type="Proteomes" id="UP000238365">
    <property type="component" value="Chromosome"/>
</dbReference>
<organism evidence="1 2">
    <name type="scientific">Mixta gaviniae</name>
    <dbReference type="NCBI Taxonomy" id="665914"/>
    <lineage>
        <taxon>Bacteria</taxon>
        <taxon>Pseudomonadati</taxon>
        <taxon>Pseudomonadota</taxon>
        <taxon>Gammaproteobacteria</taxon>
        <taxon>Enterobacterales</taxon>
        <taxon>Erwiniaceae</taxon>
        <taxon>Mixta</taxon>
    </lineage>
</organism>
<proteinExistence type="predicted"/>
<dbReference type="Gene3D" id="3.40.50.300">
    <property type="entry name" value="P-loop containing nucleotide triphosphate hydrolases"/>
    <property type="match status" value="1"/>
</dbReference>
<evidence type="ECO:0000313" key="2">
    <source>
        <dbReference type="Proteomes" id="UP000238365"/>
    </source>
</evidence>
<dbReference type="InterPro" id="IPR027417">
    <property type="entry name" value="P-loop_NTPase"/>
</dbReference>
<accession>A0A2L0IHH7</accession>
<reference evidence="1 2" key="1">
    <citation type="submission" date="2018-01" db="EMBL/GenBank/DDBJ databases">
        <title>Complete and assembled Genome of Pantoea gaviniae DSM22758T.</title>
        <authorList>
            <person name="Stevens M.J.A."/>
            <person name="Zurfluh K."/>
            <person name="Stephan R."/>
        </authorList>
    </citation>
    <scope>NUCLEOTIDE SEQUENCE [LARGE SCALE GENOMIC DNA]</scope>
    <source>
        <strain evidence="1 2">DSM 22758</strain>
    </source>
</reference>
<dbReference type="EMBL" id="CP026377">
    <property type="protein sequence ID" value="AUX94020.1"/>
    <property type="molecule type" value="Genomic_DNA"/>
</dbReference>
<keyword evidence="2" id="KW-1185">Reference proteome</keyword>
<dbReference type="SUPFAM" id="SSF52540">
    <property type="entry name" value="P-loop containing nucleoside triphosphate hydrolases"/>
    <property type="match status" value="1"/>
</dbReference>
<protein>
    <recommendedName>
        <fullName evidence="3">Pilus assembly protein CpaE</fullName>
    </recommendedName>
</protein>
<dbReference type="RefSeq" id="WP_104957854.1">
    <property type="nucleotide sequence ID" value="NZ_CP026377.1"/>
</dbReference>
<sequence>MLLFTETGDKNKAPASSAVVATANPEMMEKIGEQLLLRSIESIIRCPYSLDNLDQFSFEGNPDYFIIDVENKTDAKHISDLLFLHAPRKAVKIAFGKNDSILLAEEFIKQDIFYLYYPNQLNNLGSILNNDKKLFSTSHEPVKISVVGCKGGVGTSSLSYHIAGEIARRRESGTLLVQGCGGSRNLDMIAKTAITHEVAKLQPHLFAISEDPEEKYHYGNPLFSNYDHIVFDISGYNAVDEQIETMLTHSDCILLVCNRDLSSIRMAKKLVESNQHLQSGSSGVKRLFLCFNQHYPKVNGAISPEEVNGLAGKRVDITIPYISVAGDPALLLTFTGKNKKTLDALTDLLLGKKAGTDKPKESRSLLGSLFRK</sequence>
<dbReference type="KEGG" id="pgz:C2E15_13640"/>
<evidence type="ECO:0000313" key="1">
    <source>
        <dbReference type="EMBL" id="AUX94020.1"/>
    </source>
</evidence>
<dbReference type="AlphaFoldDB" id="A0A2L0IHH7"/>
<name>A0A2L0IHH7_9GAMM</name>
<gene>
    <name evidence="1" type="ORF">C2E15_13640</name>
</gene>